<evidence type="ECO:0000256" key="9">
    <source>
        <dbReference type="ARBA" id="ARBA00049340"/>
    </source>
</evidence>
<evidence type="ECO:0000256" key="10">
    <source>
        <dbReference type="PIRSR" id="PIRSR601287-1"/>
    </source>
</evidence>
<evidence type="ECO:0000313" key="12">
    <source>
        <dbReference type="EMBL" id="AFU59266.1"/>
    </source>
</evidence>
<reference evidence="12 13" key="1">
    <citation type="journal article" date="2012" name="Environ. Microbiol.">
        <title>The genome of the ammonia-oxidizing Candidatus Nitrososphaera gargensis: insights into metabolic versatility and environmental adaptations.</title>
        <authorList>
            <person name="Spang A."/>
            <person name="Poehlein A."/>
            <person name="Offre P."/>
            <person name="Zumbragel S."/>
            <person name="Haider S."/>
            <person name="Rychlik N."/>
            <person name="Nowka B."/>
            <person name="Schmeisser C."/>
            <person name="Lebedeva E.V."/>
            <person name="Rattei T."/>
            <person name="Bohm C."/>
            <person name="Schmid M."/>
            <person name="Galushko A."/>
            <person name="Hatzenpichler R."/>
            <person name="Weinmaier T."/>
            <person name="Daniel R."/>
            <person name="Schleper C."/>
            <person name="Spieck E."/>
            <person name="Streit W."/>
            <person name="Wagner M."/>
        </authorList>
    </citation>
    <scope>NUCLEOTIDE SEQUENCE [LARGE SCALE GENOMIC DNA]</scope>
    <source>
        <strain evidence="13">Ga9.2</strain>
    </source>
</reference>
<feature type="binding site" description="type 1 copper site" evidence="10">
    <location>
        <position position="140"/>
    </location>
    <ligand>
        <name>Cu cation</name>
        <dbReference type="ChEBI" id="CHEBI:23378"/>
        <label>1</label>
    </ligand>
</feature>
<dbReference type="SUPFAM" id="SSF49503">
    <property type="entry name" value="Cupredoxins"/>
    <property type="match status" value="2"/>
</dbReference>
<comment type="catalytic activity">
    <reaction evidence="9">
        <text>nitric oxide + Fe(III)-[cytochrome c] + H2O = Fe(II)-[cytochrome c] + nitrite + 2 H(+)</text>
        <dbReference type="Rhea" id="RHEA:15233"/>
        <dbReference type="Rhea" id="RHEA-COMP:10350"/>
        <dbReference type="Rhea" id="RHEA-COMP:14399"/>
        <dbReference type="ChEBI" id="CHEBI:15377"/>
        <dbReference type="ChEBI" id="CHEBI:15378"/>
        <dbReference type="ChEBI" id="CHEBI:16301"/>
        <dbReference type="ChEBI" id="CHEBI:16480"/>
        <dbReference type="ChEBI" id="CHEBI:29033"/>
        <dbReference type="ChEBI" id="CHEBI:29034"/>
        <dbReference type="EC" id="1.7.2.1"/>
    </reaction>
</comment>
<evidence type="ECO:0000259" key="11">
    <source>
        <dbReference type="Pfam" id="PF07732"/>
    </source>
</evidence>
<evidence type="ECO:0000313" key="13">
    <source>
        <dbReference type="Proteomes" id="UP000008037"/>
    </source>
</evidence>
<evidence type="ECO:0000256" key="6">
    <source>
        <dbReference type="ARBA" id="ARBA00022737"/>
    </source>
</evidence>
<dbReference type="EC" id="1.7.2.1" evidence="3"/>
<dbReference type="InterPro" id="IPR008972">
    <property type="entry name" value="Cupredoxin"/>
</dbReference>
<dbReference type="GeneID" id="13794357"/>
<dbReference type="Gene3D" id="2.60.40.420">
    <property type="entry name" value="Cupredoxins - blue copper proteins"/>
    <property type="match status" value="2"/>
</dbReference>
<feature type="binding site" description="type 1 copper site" evidence="10">
    <location>
        <position position="317"/>
    </location>
    <ligand>
        <name>Cu cation</name>
        <dbReference type="ChEBI" id="CHEBI:23378"/>
        <label>1</label>
    </ligand>
</feature>
<protein>
    <recommendedName>
        <fullName evidence="4">Copper-containing nitrite reductase</fullName>
        <ecNumber evidence="3">1.7.2.1</ecNumber>
    </recommendedName>
</protein>
<evidence type="ECO:0000256" key="2">
    <source>
        <dbReference type="ARBA" id="ARBA00011233"/>
    </source>
</evidence>
<keyword evidence="13" id="KW-1185">Reference proteome</keyword>
<dbReference type="InterPro" id="IPR011707">
    <property type="entry name" value="Cu-oxidase-like_N"/>
</dbReference>
<dbReference type="InterPro" id="IPR045087">
    <property type="entry name" value="Cu-oxidase_fam"/>
</dbReference>
<comment type="subunit">
    <text evidence="2">Homotrimer.</text>
</comment>
<dbReference type="AlphaFoldDB" id="K0ID13"/>
<feature type="binding site" description="type 1 copper site" evidence="10">
    <location>
        <position position="141"/>
    </location>
    <ligand>
        <name>Cu cation</name>
        <dbReference type="ChEBI" id="CHEBI:23378"/>
        <label>1</label>
    </ligand>
</feature>
<comment type="cofactor">
    <cofactor evidence="1 10">
        <name>Cu(+)</name>
        <dbReference type="ChEBI" id="CHEBI:49552"/>
    </cofactor>
</comment>
<dbReference type="KEGG" id="nga:Ngar_c23400"/>
<dbReference type="GO" id="GO:0050421">
    <property type="term" value="F:nitrite reductase (NO-forming) activity"/>
    <property type="evidence" value="ECO:0007669"/>
    <property type="project" value="UniProtKB-EC"/>
</dbReference>
<feature type="binding site" description="type 1 copper site" evidence="10">
    <location>
        <position position="152"/>
    </location>
    <ligand>
        <name>Cu cation</name>
        <dbReference type="ChEBI" id="CHEBI:23378"/>
        <label>1</label>
    </ligand>
</feature>
<proteinExistence type="predicted"/>
<dbReference type="PRINTS" id="PR00695">
    <property type="entry name" value="CUNO2RDTASE"/>
</dbReference>
<keyword evidence="8 10" id="KW-0186">Copper</keyword>
<dbReference type="InParanoid" id="K0ID13"/>
<keyword evidence="7" id="KW-0560">Oxidoreductase</keyword>
<organism evidence="12 13">
    <name type="scientific">Nitrososphaera gargensis (strain Ga9.2)</name>
    <dbReference type="NCBI Taxonomy" id="1237085"/>
    <lineage>
        <taxon>Archaea</taxon>
        <taxon>Nitrososphaerota</taxon>
        <taxon>Nitrososphaeria</taxon>
        <taxon>Nitrososphaerales</taxon>
        <taxon>Nitrososphaeraceae</taxon>
        <taxon>Nitrososphaera</taxon>
    </lineage>
</organism>
<dbReference type="RefSeq" id="WP_015019801.1">
    <property type="nucleotide sequence ID" value="NC_018719.1"/>
</dbReference>
<feature type="domain" description="Plastocyanin-like" evidence="11">
    <location>
        <begin position="67"/>
        <end position="167"/>
    </location>
</feature>
<feature type="binding site" description="type 1 copper site" evidence="10">
    <location>
        <position position="157"/>
    </location>
    <ligand>
        <name>Cu cation</name>
        <dbReference type="ChEBI" id="CHEBI:23378"/>
        <label>1</label>
    </ligand>
</feature>
<dbReference type="GO" id="GO:0005507">
    <property type="term" value="F:copper ion binding"/>
    <property type="evidence" value="ECO:0007669"/>
    <property type="project" value="InterPro"/>
</dbReference>
<dbReference type="PANTHER" id="PTHR11709:SF394">
    <property type="entry name" value="FI03373P-RELATED"/>
    <property type="match status" value="1"/>
</dbReference>
<feature type="binding site" description="type 1 copper site" evidence="10">
    <location>
        <position position="106"/>
    </location>
    <ligand>
        <name>Cu cation</name>
        <dbReference type="ChEBI" id="CHEBI:23378"/>
        <label>1</label>
    </ligand>
</feature>
<evidence type="ECO:0000256" key="5">
    <source>
        <dbReference type="ARBA" id="ARBA00022723"/>
    </source>
</evidence>
<dbReference type="InterPro" id="IPR001287">
    <property type="entry name" value="NO2-reductase_Cu"/>
</dbReference>
<sequence>MNKAIVAGLAAGVLVVGLIFSPLFTGFPLSTAQAQGTGNTKHFTLIADEMELQVAPSNPLHPGGIMYKAMVFNGTIPGPVISVHQGDTVEITLRNEGNVIHSLDFHAGIGPSKALSGNVAAGESKTWTFDAVNAGAFLYHCGADGLNGVWEHIANGMYGGVVIHPHNEKPAKEFYVSFGEIYNSADKGPFVGTNGTVGSFDLVKLWNDSPDLILTNGMAHKYVPEIGAASKIPLNPDAEVFMVKPGELTRWYIVNPGPNDYVAFHFIAGQMDVRDGSIKNRYGTQLKNDETWTIPPGSATVIEAVFPEEGVYVGVDHNMSHVLKGGAFAVVADDASTDNDHPEGTYVMSMEETMMEH</sequence>
<evidence type="ECO:0000256" key="3">
    <source>
        <dbReference type="ARBA" id="ARBA00011882"/>
    </source>
</evidence>
<dbReference type="Pfam" id="PF07732">
    <property type="entry name" value="Cu-oxidase_3"/>
    <property type="match status" value="1"/>
</dbReference>
<name>K0ID13_NITGG</name>
<dbReference type="OrthoDB" id="12293at2157"/>
<dbReference type="Proteomes" id="UP000008037">
    <property type="component" value="Chromosome"/>
</dbReference>
<dbReference type="PANTHER" id="PTHR11709">
    <property type="entry name" value="MULTI-COPPER OXIDASE"/>
    <property type="match status" value="1"/>
</dbReference>
<gene>
    <name evidence="12" type="primary">nirK1</name>
    <name evidence="12" type="ordered locus">Ngar_c23400</name>
</gene>
<evidence type="ECO:0000256" key="1">
    <source>
        <dbReference type="ARBA" id="ARBA00001960"/>
    </source>
</evidence>
<evidence type="ECO:0000256" key="7">
    <source>
        <dbReference type="ARBA" id="ARBA00023002"/>
    </source>
</evidence>
<accession>K0ID13</accession>
<evidence type="ECO:0000256" key="4">
    <source>
        <dbReference type="ARBA" id="ARBA00017290"/>
    </source>
</evidence>
<dbReference type="HOGENOM" id="CLU_031740_1_1_2"/>
<dbReference type="STRING" id="1237085.Ngar_c23400"/>
<keyword evidence="5 10" id="KW-0479">Metal-binding</keyword>
<comment type="cofactor">
    <cofactor evidence="10">
        <name>Cu(2+)</name>
        <dbReference type="ChEBI" id="CHEBI:29036"/>
    </cofactor>
</comment>
<dbReference type="EMBL" id="CP002408">
    <property type="protein sequence ID" value="AFU59266.1"/>
    <property type="molecule type" value="Genomic_DNA"/>
</dbReference>
<feature type="binding site" description="type 1 copper site" evidence="10">
    <location>
        <position position="101"/>
    </location>
    <ligand>
        <name>Cu cation</name>
        <dbReference type="ChEBI" id="CHEBI:23378"/>
        <label>1</label>
    </ligand>
</feature>
<keyword evidence="6" id="KW-0677">Repeat</keyword>
<evidence type="ECO:0000256" key="8">
    <source>
        <dbReference type="ARBA" id="ARBA00023008"/>
    </source>
</evidence>